<dbReference type="EMBL" id="QJTK01000001">
    <property type="protein sequence ID" value="PYF12758.1"/>
    <property type="molecule type" value="Genomic_DNA"/>
</dbReference>
<reference evidence="2 3" key="1">
    <citation type="submission" date="2018-06" db="EMBL/GenBank/DDBJ databases">
        <title>Genomic Encyclopedia of Type Strains, Phase III (KMG-III): the genomes of soil and plant-associated and newly described type strains.</title>
        <authorList>
            <person name="Whitman W."/>
        </authorList>
    </citation>
    <scope>NUCLEOTIDE SEQUENCE [LARGE SCALE GENOMIC DNA]</scope>
    <source>
        <strain evidence="2 3">JA737</strain>
    </source>
</reference>
<comment type="caution">
    <text evidence="2">The sequence shown here is derived from an EMBL/GenBank/DDBJ whole genome shotgun (WGS) entry which is preliminary data.</text>
</comment>
<name>A0A318U2Q0_9RHOB</name>
<keyword evidence="3" id="KW-1185">Reference proteome</keyword>
<gene>
    <name evidence="2" type="ORF">C8J30_101139</name>
</gene>
<accession>A0A318U2Q0</accession>
<protein>
    <submittedName>
        <fullName evidence="2">Uncharacterized protein</fullName>
    </submittedName>
</protein>
<dbReference type="AlphaFoldDB" id="A0A318U2Q0"/>
<evidence type="ECO:0000313" key="2">
    <source>
        <dbReference type="EMBL" id="PYF12758.1"/>
    </source>
</evidence>
<evidence type="ECO:0000256" key="1">
    <source>
        <dbReference type="SAM" id="MobiDB-lite"/>
    </source>
</evidence>
<proteinExistence type="predicted"/>
<organism evidence="2 3">
    <name type="scientific">Rhodobacter viridis</name>
    <dbReference type="NCBI Taxonomy" id="1054202"/>
    <lineage>
        <taxon>Bacteria</taxon>
        <taxon>Pseudomonadati</taxon>
        <taxon>Pseudomonadota</taxon>
        <taxon>Alphaproteobacteria</taxon>
        <taxon>Rhodobacterales</taxon>
        <taxon>Rhodobacter group</taxon>
        <taxon>Rhodobacter</taxon>
    </lineage>
</organism>
<feature type="region of interest" description="Disordered" evidence="1">
    <location>
        <begin position="22"/>
        <end position="42"/>
    </location>
</feature>
<dbReference type="Proteomes" id="UP000247727">
    <property type="component" value="Unassembled WGS sequence"/>
</dbReference>
<evidence type="ECO:0000313" key="3">
    <source>
        <dbReference type="Proteomes" id="UP000247727"/>
    </source>
</evidence>
<sequence>MLHWIFFTVAGVYLVGSFLRRQAGGKKADTAGNEGEAPGERE</sequence>
<dbReference type="RefSeq" id="WP_281269349.1">
    <property type="nucleotide sequence ID" value="NZ_QJTK01000001.1"/>
</dbReference>